<dbReference type="GO" id="GO:0016491">
    <property type="term" value="F:oxidoreductase activity"/>
    <property type="evidence" value="ECO:0007669"/>
    <property type="project" value="InterPro"/>
</dbReference>
<accession>A0A420Y0B0</accession>
<proteinExistence type="inferred from homology"/>
<gene>
    <name evidence="2" type="ORF">DL546_002423</name>
</gene>
<organism evidence="2 3">
    <name type="scientific">Coniochaeta pulveracea</name>
    <dbReference type="NCBI Taxonomy" id="177199"/>
    <lineage>
        <taxon>Eukaryota</taxon>
        <taxon>Fungi</taxon>
        <taxon>Dikarya</taxon>
        <taxon>Ascomycota</taxon>
        <taxon>Pezizomycotina</taxon>
        <taxon>Sordariomycetes</taxon>
        <taxon>Sordariomycetidae</taxon>
        <taxon>Coniochaetales</taxon>
        <taxon>Coniochaetaceae</taxon>
        <taxon>Coniochaeta</taxon>
    </lineage>
</organism>
<dbReference type="NCBIfam" id="NF041278">
    <property type="entry name" value="CmcJ_NvfI_EfuI"/>
    <property type="match status" value="1"/>
</dbReference>
<evidence type="ECO:0000256" key="1">
    <source>
        <dbReference type="ARBA" id="ARBA00023604"/>
    </source>
</evidence>
<keyword evidence="3" id="KW-1185">Reference proteome</keyword>
<dbReference type="Proteomes" id="UP000275385">
    <property type="component" value="Unassembled WGS sequence"/>
</dbReference>
<protein>
    <recommendedName>
        <fullName evidence="4">Methyltransferase-like protein</fullName>
    </recommendedName>
</protein>
<dbReference type="AlphaFoldDB" id="A0A420Y0B0"/>
<dbReference type="STRING" id="177199.A0A420Y0B0"/>
<evidence type="ECO:0000313" key="3">
    <source>
        <dbReference type="Proteomes" id="UP000275385"/>
    </source>
</evidence>
<comment type="similarity">
    <text evidence="1">Belongs to the asaB hydroxylase/desaturase family.</text>
</comment>
<dbReference type="PANTHER" id="PTHR34598">
    <property type="entry name" value="BLL6449 PROTEIN"/>
    <property type="match status" value="1"/>
</dbReference>
<reference evidence="2 3" key="1">
    <citation type="submission" date="2018-08" db="EMBL/GenBank/DDBJ databases">
        <title>Draft genome of the lignicolous fungus Coniochaeta pulveracea.</title>
        <authorList>
            <person name="Borstlap C.J."/>
            <person name="De Witt R.N."/>
            <person name="Botha A."/>
            <person name="Volschenk H."/>
        </authorList>
    </citation>
    <scope>NUCLEOTIDE SEQUENCE [LARGE SCALE GENOMIC DNA]</scope>
    <source>
        <strain evidence="2 3">CAB683</strain>
    </source>
</reference>
<dbReference type="InterPro" id="IPR044053">
    <property type="entry name" value="AsaB-like"/>
</dbReference>
<dbReference type="OrthoDB" id="412788at2759"/>
<dbReference type="EMBL" id="QVQW01000076">
    <property type="protein sequence ID" value="RKU41361.1"/>
    <property type="molecule type" value="Genomic_DNA"/>
</dbReference>
<comment type="caution">
    <text evidence="2">The sequence shown here is derived from an EMBL/GenBank/DDBJ whole genome shotgun (WGS) entry which is preliminary data.</text>
</comment>
<dbReference type="PANTHER" id="PTHR34598:SF3">
    <property type="entry name" value="OXIDOREDUCTASE AN1597"/>
    <property type="match status" value="1"/>
</dbReference>
<sequence length="292" mass="33192">MATGTTEEQIVRPYKPAQPRYTGHTIVTPLNYYKDPGDGSAPTPVMVGATSVTNERPTVQQTVAVRDITGEEDRYSLDTHGFQLLHHESRTKQFDDVEVLKSDYFPEMVELVKNITGARVVHLFNHTVRRGPSNWHSLGQNNASQRGPLHRVHIDQSSPGALMVLQKELPAEAQELAKRRFQIINVWRPIKTIHKDPLAVADGKTVPDSDLIPASILLKNGERKESFTVLPNPRHRWFYKYRQTPDEVMLIKCFDSDESVPARRAPHTAFADPDELDKEDRESIEVRTLVLY</sequence>
<evidence type="ECO:0008006" key="4">
    <source>
        <dbReference type="Google" id="ProtNLM"/>
    </source>
</evidence>
<name>A0A420Y0B0_9PEZI</name>
<evidence type="ECO:0000313" key="2">
    <source>
        <dbReference type="EMBL" id="RKU41361.1"/>
    </source>
</evidence>